<evidence type="ECO:0000313" key="2">
    <source>
        <dbReference type="Proteomes" id="UP001157502"/>
    </source>
</evidence>
<proteinExistence type="predicted"/>
<reference evidence="1" key="1">
    <citation type="submission" date="2021-05" db="EMBL/GenBank/DDBJ databases">
        <authorList>
            <person name="Pan Q."/>
            <person name="Jouanno E."/>
            <person name="Zahm M."/>
            <person name="Klopp C."/>
            <person name="Cabau C."/>
            <person name="Louis A."/>
            <person name="Berthelot C."/>
            <person name="Parey E."/>
            <person name="Roest Crollius H."/>
            <person name="Montfort J."/>
            <person name="Robinson-Rechavi M."/>
            <person name="Bouchez O."/>
            <person name="Lampietro C."/>
            <person name="Lopez Roques C."/>
            <person name="Donnadieu C."/>
            <person name="Postlethwait J."/>
            <person name="Bobe J."/>
            <person name="Dillon D."/>
            <person name="Chandos A."/>
            <person name="von Hippel F."/>
            <person name="Guiguen Y."/>
        </authorList>
    </citation>
    <scope>NUCLEOTIDE SEQUENCE</scope>
    <source>
        <strain evidence="1">YG-Jan2019</strain>
    </source>
</reference>
<dbReference type="EMBL" id="CM055734">
    <property type="protein sequence ID" value="KAJ8009565.1"/>
    <property type="molecule type" value="Genomic_DNA"/>
</dbReference>
<sequence length="135" mass="15077">MNATQISPALRMDQACNYLLKPEDLLRFPAFNRVPLDNASTTATSQPLVFPSLGQHIQASAEEKEDKLLQLQPKFHGTLGGLLDLLVQSRRQFSPPNQRKAHHESINLLQKDLGLLTGVSVTEGSSHWDQKPIRE</sequence>
<comment type="caution">
    <text evidence="1">The sequence shown here is derived from an EMBL/GenBank/DDBJ whole genome shotgun (WGS) entry which is preliminary data.</text>
</comment>
<evidence type="ECO:0000313" key="1">
    <source>
        <dbReference type="EMBL" id="KAJ8009565.1"/>
    </source>
</evidence>
<accession>A0ACC2H1K9</accession>
<gene>
    <name evidence="1" type="ORF">DPEC_G00090200</name>
</gene>
<keyword evidence="2" id="KW-1185">Reference proteome</keyword>
<name>A0ACC2H1K9_DALPE</name>
<dbReference type="Proteomes" id="UP001157502">
    <property type="component" value="Chromosome 7"/>
</dbReference>
<protein>
    <submittedName>
        <fullName evidence="1">Uncharacterized protein</fullName>
    </submittedName>
</protein>
<organism evidence="1 2">
    <name type="scientific">Dallia pectoralis</name>
    <name type="common">Alaska blackfish</name>
    <dbReference type="NCBI Taxonomy" id="75939"/>
    <lineage>
        <taxon>Eukaryota</taxon>
        <taxon>Metazoa</taxon>
        <taxon>Chordata</taxon>
        <taxon>Craniata</taxon>
        <taxon>Vertebrata</taxon>
        <taxon>Euteleostomi</taxon>
        <taxon>Actinopterygii</taxon>
        <taxon>Neopterygii</taxon>
        <taxon>Teleostei</taxon>
        <taxon>Protacanthopterygii</taxon>
        <taxon>Esociformes</taxon>
        <taxon>Umbridae</taxon>
        <taxon>Dallia</taxon>
    </lineage>
</organism>